<dbReference type="EMBL" id="CAJMXA010000275">
    <property type="protein sequence ID" value="CAE6423742.1"/>
    <property type="molecule type" value="Genomic_DNA"/>
</dbReference>
<evidence type="ECO:0000256" key="1">
    <source>
        <dbReference type="SAM" id="Coils"/>
    </source>
</evidence>
<dbReference type="Pfam" id="PF01926">
    <property type="entry name" value="MMR_HSR1"/>
    <property type="match status" value="1"/>
</dbReference>
<proteinExistence type="predicted"/>
<dbReference type="Proteomes" id="UP000663853">
    <property type="component" value="Unassembled WGS sequence"/>
</dbReference>
<dbReference type="SUPFAM" id="SSF52540">
    <property type="entry name" value="P-loop containing nucleoside triphosphate hydrolases"/>
    <property type="match status" value="1"/>
</dbReference>
<organism evidence="4 5">
    <name type="scientific">Rhizoctonia solani</name>
    <dbReference type="NCBI Taxonomy" id="456999"/>
    <lineage>
        <taxon>Eukaryota</taxon>
        <taxon>Fungi</taxon>
        <taxon>Dikarya</taxon>
        <taxon>Basidiomycota</taxon>
        <taxon>Agaricomycotina</taxon>
        <taxon>Agaricomycetes</taxon>
        <taxon>Cantharellales</taxon>
        <taxon>Ceratobasidiaceae</taxon>
        <taxon>Rhizoctonia</taxon>
    </lineage>
</organism>
<dbReference type="AlphaFoldDB" id="A0A8H2XCW7"/>
<feature type="region of interest" description="Disordered" evidence="2">
    <location>
        <begin position="404"/>
        <end position="503"/>
    </location>
</feature>
<name>A0A8H2XCW7_9AGAM</name>
<dbReference type="InterPro" id="IPR027417">
    <property type="entry name" value="P-loop_NTPase"/>
</dbReference>
<accession>A0A8H2XCW7</accession>
<reference evidence="4" key="1">
    <citation type="submission" date="2021-01" db="EMBL/GenBank/DDBJ databases">
        <authorList>
            <person name="Kaushik A."/>
        </authorList>
    </citation>
    <scope>NUCLEOTIDE SEQUENCE</scope>
    <source>
        <strain evidence="4">AG6-10EEA</strain>
    </source>
</reference>
<evidence type="ECO:0000259" key="3">
    <source>
        <dbReference type="Pfam" id="PF01926"/>
    </source>
</evidence>
<keyword evidence="1" id="KW-0175">Coiled coil</keyword>
<dbReference type="GO" id="GO:0005525">
    <property type="term" value="F:GTP binding"/>
    <property type="evidence" value="ECO:0007669"/>
    <property type="project" value="InterPro"/>
</dbReference>
<feature type="coiled-coil region" evidence="1">
    <location>
        <begin position="237"/>
        <end position="290"/>
    </location>
</feature>
<evidence type="ECO:0000313" key="4">
    <source>
        <dbReference type="EMBL" id="CAE6423742.1"/>
    </source>
</evidence>
<evidence type="ECO:0000313" key="5">
    <source>
        <dbReference type="Proteomes" id="UP000663853"/>
    </source>
</evidence>
<feature type="compositionally biased region" description="Basic and acidic residues" evidence="2">
    <location>
        <begin position="483"/>
        <end position="494"/>
    </location>
</feature>
<feature type="region of interest" description="Disordered" evidence="2">
    <location>
        <begin position="342"/>
        <end position="361"/>
    </location>
</feature>
<comment type="caution">
    <text evidence="4">The sequence shown here is derived from an EMBL/GenBank/DDBJ whole genome shotgun (WGS) entry which is preliminary data.</text>
</comment>
<gene>
    <name evidence="4" type="ORF">RDB_LOCUS15907</name>
</gene>
<dbReference type="Gene3D" id="3.40.50.300">
    <property type="entry name" value="P-loop containing nucleotide triphosphate hydrolases"/>
    <property type="match status" value="1"/>
</dbReference>
<evidence type="ECO:0000256" key="2">
    <source>
        <dbReference type="SAM" id="MobiDB-lite"/>
    </source>
</evidence>
<dbReference type="InterPro" id="IPR006073">
    <property type="entry name" value="GTP-bd"/>
</dbReference>
<protein>
    <recommendedName>
        <fullName evidence="3">G domain-containing protein</fullName>
    </recommendedName>
</protein>
<sequence length="503" mass="56602">MSLYLKESEARNASPVSTLETRMEYANVILLFGCTGTGKTSFANTASESEMEVGKGIRSSTKHIEASKVFQVDDQPVVVVDCPGFNDTYLTETEILRRLAEFLTTAYEKKYKVAGLLYVHKISDTRIGGASLRQMNMFKALCGTSAFKNVVYVTNMWSEPPTEDEILREQELRDSDEFFADPLAEGAQMVRHNNTQGSAHNIIRKLLGGEPVVTRLQRQLVDGKLPLEETGAGRVIGQDLEDNLLKQKQEMVELMVEKAKALEANDQNWLRRLETQEERTRIEEQRLVNQLQALKASKAKRSETTNHYVRTAQIKATDPKLSLLLERMEAKTNELAQSAKLHDVRREASPLGQREWDRQRDEEMARDIARIEEMTARSRRHGANPGPGLFLDMLEHVVGAFFPRRNRDPSPTATDDFHRPRVNPSMAYGPPVGNIGTGPIQGARPRERSRQGRTSSGSWTGRSDGHRSAHQGPEGHTATQRKRSQDNEASRALDPRYSSPGYE</sequence>
<feature type="compositionally biased region" description="Low complexity" evidence="2">
    <location>
        <begin position="452"/>
        <end position="462"/>
    </location>
</feature>
<feature type="domain" description="G" evidence="3">
    <location>
        <begin position="29"/>
        <end position="95"/>
    </location>
</feature>